<gene>
    <name evidence="2" type="ORF">A3A79_04650</name>
</gene>
<evidence type="ECO:0000313" key="3">
    <source>
        <dbReference type="Proteomes" id="UP000178759"/>
    </source>
</evidence>
<feature type="transmembrane region" description="Helical" evidence="1">
    <location>
        <begin position="354"/>
        <end position="378"/>
    </location>
</feature>
<feature type="transmembrane region" description="Helical" evidence="1">
    <location>
        <begin position="746"/>
        <end position="763"/>
    </location>
</feature>
<protein>
    <recommendedName>
        <fullName evidence="4">Membrane protein 6-pyruvoyl-tetrahydropterin synthase-related domain-containing protein</fullName>
    </recommendedName>
</protein>
<sequence>MKFRFFVPFIFLLLSLFFFRQYFTQNKVPLPFNLLVSFYSPWKYEPVYGLSIPNKPLGDDNIKLFYPYRKFTVDELKKGRIPLWNPYTFSGSVNHAMYQSAVFYPLNLIYFLLPLVDAWSVIVMMTPVLAGLFMYLFLRSLKLSQPSSFFGSLTFALSGWTMAFWEEVLVKGHTILWLPLALYGINKKSKLILVIALVNAILAGFPQMIVYLFITVYLWALYRKVVKLVTGATIISLLLTAFQWVPAVEAFLNAPRGKVDTFSLFESYLTPLTHLVTFLAPDFWGNPGVYNNFSPFRYLQEHTIFIGIPAILFAVLALRNRAVPVFWKLFSLITLSMGFAIPSSWLLYTLKIPILNIAMPVRIFILATFGLCILAAYGIEKIKENPKFELVLISSIFSVLWGFVGLMIVLSQNTPEKIIMSYATISLRNLILPSAIFILTSLGIFFLKKKKIYLIACMSFLTFIGAFYFGSKILYFSERQYEYPEVTPIQKLKEFAGYNRVWSYGDGYIVRNIPSYFGLFSPEGYEALYSHRYGTLLHTIVTRGILIDRIQRTDATLSETGQYEPMTHNPVRLRLMSILGVKYILEHKDPEADKLLSPMQRFPADLFSLAWENDRWRIWEYMNVLGRTFIVSQTVVEEDPQKIVDALLKPETDLLKTIILEEYAGSFNGGGTAVVTEYLPSSVTISTETSGTSLLFLSDSYYPGWQAYVDDIKTPIYRANFIFRAVSVPEGTHTVRFVYDPLSWKLGLYLSSAGILIFFLWILRKQ</sequence>
<feature type="transmembrane region" description="Helical" evidence="1">
    <location>
        <begin position="108"/>
        <end position="137"/>
    </location>
</feature>
<name>A0A1F6AIA9_9BACT</name>
<accession>A0A1F6AIA9</accession>
<evidence type="ECO:0000256" key="1">
    <source>
        <dbReference type="SAM" id="Phobius"/>
    </source>
</evidence>
<evidence type="ECO:0008006" key="4">
    <source>
        <dbReference type="Google" id="ProtNLM"/>
    </source>
</evidence>
<evidence type="ECO:0000313" key="2">
    <source>
        <dbReference type="EMBL" id="OGG24445.1"/>
    </source>
</evidence>
<feature type="transmembrane region" description="Helical" evidence="1">
    <location>
        <begin position="149"/>
        <end position="165"/>
    </location>
</feature>
<feature type="transmembrane region" description="Helical" evidence="1">
    <location>
        <begin position="302"/>
        <end position="318"/>
    </location>
</feature>
<dbReference type="EMBL" id="MFJV01000001">
    <property type="protein sequence ID" value="OGG24445.1"/>
    <property type="molecule type" value="Genomic_DNA"/>
</dbReference>
<dbReference type="InterPro" id="IPR018580">
    <property type="entry name" value="Uncharacterised_YfhO"/>
</dbReference>
<dbReference type="Pfam" id="PF09586">
    <property type="entry name" value="YfhO"/>
    <property type="match status" value="2"/>
</dbReference>
<dbReference type="Proteomes" id="UP000178759">
    <property type="component" value="Unassembled WGS sequence"/>
</dbReference>
<comment type="caution">
    <text evidence="2">The sequence shown here is derived from an EMBL/GenBank/DDBJ whole genome shotgun (WGS) entry which is preliminary data.</text>
</comment>
<feature type="transmembrane region" description="Helical" evidence="1">
    <location>
        <begin position="390"/>
        <end position="410"/>
    </location>
</feature>
<dbReference type="AlphaFoldDB" id="A0A1F6AIA9"/>
<proteinExistence type="predicted"/>
<feature type="transmembrane region" description="Helical" evidence="1">
    <location>
        <begin position="325"/>
        <end position="348"/>
    </location>
</feature>
<feature type="transmembrane region" description="Helical" evidence="1">
    <location>
        <begin position="430"/>
        <end position="447"/>
    </location>
</feature>
<feature type="transmembrane region" description="Helical" evidence="1">
    <location>
        <begin position="191"/>
        <end position="218"/>
    </location>
</feature>
<keyword evidence="1" id="KW-0812">Transmembrane</keyword>
<dbReference type="STRING" id="1798392.A3A79_04650"/>
<reference evidence="2 3" key="1">
    <citation type="journal article" date="2016" name="Nat. Commun.">
        <title>Thousands of microbial genomes shed light on interconnected biogeochemical processes in an aquifer system.</title>
        <authorList>
            <person name="Anantharaman K."/>
            <person name="Brown C.T."/>
            <person name="Hug L.A."/>
            <person name="Sharon I."/>
            <person name="Castelle C.J."/>
            <person name="Probst A.J."/>
            <person name="Thomas B.C."/>
            <person name="Singh A."/>
            <person name="Wilkins M.J."/>
            <person name="Karaoz U."/>
            <person name="Brodie E.L."/>
            <person name="Williams K.H."/>
            <person name="Hubbard S.S."/>
            <person name="Banfield J.F."/>
        </authorList>
    </citation>
    <scope>NUCLEOTIDE SEQUENCE [LARGE SCALE GENOMIC DNA]</scope>
</reference>
<dbReference type="PANTHER" id="PTHR38454:SF1">
    <property type="entry name" value="INTEGRAL MEMBRANE PROTEIN"/>
    <property type="match status" value="1"/>
</dbReference>
<keyword evidence="1" id="KW-1133">Transmembrane helix</keyword>
<feature type="transmembrane region" description="Helical" evidence="1">
    <location>
        <begin position="225"/>
        <end position="245"/>
    </location>
</feature>
<organism evidence="2 3">
    <name type="scientific">Candidatus Gottesmanbacteria bacterium RIFCSPLOWO2_01_FULL_43_11b</name>
    <dbReference type="NCBI Taxonomy" id="1798392"/>
    <lineage>
        <taxon>Bacteria</taxon>
        <taxon>Candidatus Gottesmaniibacteriota</taxon>
    </lineage>
</organism>
<dbReference type="PANTHER" id="PTHR38454">
    <property type="entry name" value="INTEGRAL MEMBRANE PROTEIN-RELATED"/>
    <property type="match status" value="1"/>
</dbReference>
<keyword evidence="1" id="KW-0472">Membrane</keyword>
<feature type="transmembrane region" description="Helical" evidence="1">
    <location>
        <begin position="452"/>
        <end position="470"/>
    </location>
</feature>